<accession>A0ABX2FLF9</accession>
<comment type="caution">
    <text evidence="2">The sequence shown here is derived from an EMBL/GenBank/DDBJ whole genome shotgun (WGS) entry which is preliminary data.</text>
</comment>
<organism evidence="2 3">
    <name type="scientific">Hymenobacter caeli</name>
    <dbReference type="NCBI Taxonomy" id="2735894"/>
    <lineage>
        <taxon>Bacteria</taxon>
        <taxon>Pseudomonadati</taxon>
        <taxon>Bacteroidota</taxon>
        <taxon>Cytophagia</taxon>
        <taxon>Cytophagales</taxon>
        <taxon>Hymenobacteraceae</taxon>
        <taxon>Hymenobacter</taxon>
    </lineage>
</organism>
<dbReference type="Proteomes" id="UP000779507">
    <property type="component" value="Unassembled WGS sequence"/>
</dbReference>
<reference evidence="2 3" key="1">
    <citation type="submission" date="2020-05" db="EMBL/GenBank/DDBJ databases">
        <title>Genomic Encyclopedia of Type Strains, Phase IV (KMG-V): Genome sequencing to study the core and pangenomes of soil and plant-associated prokaryotes.</title>
        <authorList>
            <person name="Whitman W."/>
        </authorList>
    </citation>
    <scope>NUCLEOTIDE SEQUENCE [LARGE SCALE GENOMIC DNA]</scope>
    <source>
        <strain evidence="2 3">9A</strain>
    </source>
</reference>
<dbReference type="Pfam" id="PF04940">
    <property type="entry name" value="BLUF"/>
    <property type="match status" value="1"/>
</dbReference>
<feature type="domain" description="BLUF" evidence="1">
    <location>
        <begin position="1"/>
        <end position="91"/>
    </location>
</feature>
<protein>
    <recommendedName>
        <fullName evidence="1">BLUF domain-containing protein</fullName>
    </recommendedName>
</protein>
<dbReference type="EMBL" id="JABSNP010000001">
    <property type="protein sequence ID" value="NRT17421.1"/>
    <property type="molecule type" value="Genomic_DNA"/>
</dbReference>
<name>A0ABX2FLF9_9BACT</name>
<dbReference type="PROSITE" id="PS50925">
    <property type="entry name" value="BLUF"/>
    <property type="match status" value="1"/>
</dbReference>
<dbReference type="InterPro" id="IPR036046">
    <property type="entry name" value="Acylphosphatase-like_dom_sf"/>
</dbReference>
<evidence type="ECO:0000313" key="3">
    <source>
        <dbReference type="Proteomes" id="UP000779507"/>
    </source>
</evidence>
<evidence type="ECO:0000259" key="1">
    <source>
        <dbReference type="PROSITE" id="PS50925"/>
    </source>
</evidence>
<evidence type="ECO:0000313" key="2">
    <source>
        <dbReference type="EMBL" id="NRT17421.1"/>
    </source>
</evidence>
<sequence length="129" mass="13930">MHHLVYTSTVAFFTKEDLQGLLGRWRATNARLGVTGVLLYGEGQVLQVLEGEAGPVQKLFATIAADVRHRSVSKLADGPSPGRAFADWSMQFRAVDAAAFARVVRQLQGSPSHAHGLASLLEAFMAEQP</sequence>
<proteinExistence type="predicted"/>
<dbReference type="Gene3D" id="3.30.70.100">
    <property type="match status" value="1"/>
</dbReference>
<dbReference type="InterPro" id="IPR007024">
    <property type="entry name" value="BLUF_domain"/>
</dbReference>
<dbReference type="RefSeq" id="WP_173808200.1">
    <property type="nucleotide sequence ID" value="NZ_JABSNP010000001.1"/>
</dbReference>
<dbReference type="SMART" id="SM01034">
    <property type="entry name" value="BLUF"/>
    <property type="match status" value="1"/>
</dbReference>
<keyword evidence="3" id="KW-1185">Reference proteome</keyword>
<dbReference type="SUPFAM" id="SSF54975">
    <property type="entry name" value="Acylphosphatase/BLUF domain-like"/>
    <property type="match status" value="1"/>
</dbReference>
<gene>
    <name evidence="2" type="ORF">HNP98_000224</name>
</gene>